<evidence type="ECO:0000313" key="3">
    <source>
        <dbReference type="EMBL" id="SDZ87483.1"/>
    </source>
</evidence>
<dbReference type="AlphaFoldDB" id="A0A1H3WK24"/>
<dbReference type="STRING" id="425514.SAMN05443550_101288"/>
<feature type="chain" id="PRO_5011507683" description="DUF5723 domain-containing protein" evidence="1">
    <location>
        <begin position="21"/>
        <end position="475"/>
    </location>
</feature>
<sequence length="475" mass="54019">MAKRYLFICVLLISATHLKAQQYGLFNTRTLFDAFENPAQKAFVLDSSRQFASNFFLPYFGLNAANKGDSKYTLSELINNSTYNTDHILIGNNNRNKLFESSNIYLLTFRLFQSYKYNKELGFSWQVRSDAFADYTNETLVVFGDYNRFTNSQNSLLNSNGFGQSYHQFSVTYRENLTKRLALGVKLSLLSGITYNKIDITNSSLTINPETEDLTVGLTGTYKSNFLRAKELDRSNFFPNFKNPGMSVSFGTTYTAKSGVFIMANVKDLGFIRWNKESHSINVNGAVTVGRETIDPIDTNYINTNTLENELNDLFVRSDRQKSFYTPTNAKADFMISRKFNWYTPSLIVSKNLFYQGGDAAFVNRFKYNEFSVSLSPTYNMNGFGMLGTQGMYQTPNFEFFLGTDNLLKSASIRKEATVNTGYYGASIYMGLAIKFGYVVEHPQNSSYMPGVGDDTETSFFKRIFRVFQKKGSDN</sequence>
<accession>A0A1H3WK24</accession>
<proteinExistence type="predicted"/>
<dbReference type="InterPro" id="IPR043781">
    <property type="entry name" value="DUF5723"/>
</dbReference>
<evidence type="ECO:0000259" key="2">
    <source>
        <dbReference type="Pfam" id="PF18990"/>
    </source>
</evidence>
<dbReference type="Pfam" id="PF18990">
    <property type="entry name" value="DUF5723"/>
    <property type="match status" value="1"/>
</dbReference>
<feature type="domain" description="DUF5723" evidence="2">
    <location>
        <begin position="57"/>
        <end position="405"/>
    </location>
</feature>
<reference evidence="3 4" key="1">
    <citation type="submission" date="2016-10" db="EMBL/GenBank/DDBJ databases">
        <authorList>
            <person name="de Groot N.N."/>
        </authorList>
    </citation>
    <scope>NUCLEOTIDE SEQUENCE [LARGE SCALE GENOMIC DNA]</scope>
    <source>
        <strain evidence="3 4">DSM 19033</strain>
    </source>
</reference>
<dbReference type="RefSeq" id="WP_090554432.1">
    <property type="nucleotide sequence ID" value="NZ_FNRA01000001.1"/>
</dbReference>
<keyword evidence="1" id="KW-0732">Signal</keyword>
<dbReference type="OrthoDB" id="783295at2"/>
<dbReference type="EMBL" id="FNRA01000001">
    <property type="protein sequence ID" value="SDZ87483.1"/>
    <property type="molecule type" value="Genomic_DNA"/>
</dbReference>
<feature type="signal peptide" evidence="1">
    <location>
        <begin position="1"/>
        <end position="20"/>
    </location>
</feature>
<organism evidence="3 4">
    <name type="scientific">Pedobacter hartonius</name>
    <dbReference type="NCBI Taxonomy" id="425514"/>
    <lineage>
        <taxon>Bacteria</taxon>
        <taxon>Pseudomonadati</taxon>
        <taxon>Bacteroidota</taxon>
        <taxon>Sphingobacteriia</taxon>
        <taxon>Sphingobacteriales</taxon>
        <taxon>Sphingobacteriaceae</taxon>
        <taxon>Pedobacter</taxon>
    </lineage>
</organism>
<name>A0A1H3WK24_9SPHI</name>
<gene>
    <name evidence="3" type="ORF">SAMN05443550_101288</name>
</gene>
<protein>
    <recommendedName>
        <fullName evidence="2">DUF5723 domain-containing protein</fullName>
    </recommendedName>
</protein>
<keyword evidence="4" id="KW-1185">Reference proteome</keyword>
<evidence type="ECO:0000313" key="4">
    <source>
        <dbReference type="Proteomes" id="UP000198850"/>
    </source>
</evidence>
<evidence type="ECO:0000256" key="1">
    <source>
        <dbReference type="SAM" id="SignalP"/>
    </source>
</evidence>
<dbReference type="Proteomes" id="UP000198850">
    <property type="component" value="Unassembled WGS sequence"/>
</dbReference>